<dbReference type="Proteomes" id="UP001150538">
    <property type="component" value="Unassembled WGS sequence"/>
</dbReference>
<evidence type="ECO:0000313" key="3">
    <source>
        <dbReference type="EMBL" id="KAJ1918403.1"/>
    </source>
</evidence>
<keyword evidence="2" id="KW-1133">Transmembrane helix</keyword>
<reference evidence="3" key="1">
    <citation type="submission" date="2022-07" db="EMBL/GenBank/DDBJ databases">
        <title>Phylogenomic reconstructions and comparative analyses of Kickxellomycotina fungi.</title>
        <authorList>
            <person name="Reynolds N.K."/>
            <person name="Stajich J.E."/>
            <person name="Barry K."/>
            <person name="Grigoriev I.V."/>
            <person name="Crous P."/>
            <person name="Smith M.E."/>
        </authorList>
    </citation>
    <scope>NUCLEOTIDE SEQUENCE</scope>
    <source>
        <strain evidence="3">NBRC 100468</strain>
    </source>
</reference>
<feature type="compositionally biased region" description="Polar residues" evidence="1">
    <location>
        <begin position="247"/>
        <end position="260"/>
    </location>
</feature>
<evidence type="ECO:0008006" key="5">
    <source>
        <dbReference type="Google" id="ProtNLM"/>
    </source>
</evidence>
<feature type="transmembrane region" description="Helical" evidence="2">
    <location>
        <begin position="145"/>
        <end position="170"/>
    </location>
</feature>
<accession>A0A9W8A3J0</accession>
<feature type="transmembrane region" description="Helical" evidence="2">
    <location>
        <begin position="5"/>
        <end position="27"/>
    </location>
</feature>
<keyword evidence="2" id="KW-0812">Transmembrane</keyword>
<evidence type="ECO:0000256" key="2">
    <source>
        <dbReference type="SAM" id="Phobius"/>
    </source>
</evidence>
<organism evidence="3 4">
    <name type="scientific">Mycoemilia scoparia</name>
    <dbReference type="NCBI Taxonomy" id="417184"/>
    <lineage>
        <taxon>Eukaryota</taxon>
        <taxon>Fungi</taxon>
        <taxon>Fungi incertae sedis</taxon>
        <taxon>Zoopagomycota</taxon>
        <taxon>Kickxellomycotina</taxon>
        <taxon>Kickxellomycetes</taxon>
        <taxon>Kickxellales</taxon>
        <taxon>Kickxellaceae</taxon>
        <taxon>Mycoemilia</taxon>
    </lineage>
</organism>
<dbReference type="EMBL" id="JANBPU010000046">
    <property type="protein sequence ID" value="KAJ1918403.1"/>
    <property type="molecule type" value="Genomic_DNA"/>
</dbReference>
<feature type="region of interest" description="Disordered" evidence="1">
    <location>
        <begin position="232"/>
        <end position="305"/>
    </location>
</feature>
<name>A0A9W8A3J0_9FUNG</name>
<feature type="transmembrane region" description="Helical" evidence="2">
    <location>
        <begin position="80"/>
        <end position="105"/>
    </location>
</feature>
<dbReference type="AlphaFoldDB" id="A0A9W8A3J0"/>
<gene>
    <name evidence="3" type="ORF">H4219_002629</name>
</gene>
<keyword evidence="2" id="KW-0472">Membrane</keyword>
<feature type="compositionally biased region" description="Basic and acidic residues" evidence="1">
    <location>
        <begin position="287"/>
        <end position="305"/>
    </location>
</feature>
<dbReference type="OrthoDB" id="5593774at2759"/>
<sequence length="305" mass="33933">MCLPILFGLVVLEFLVSIGTFVGLIIQNVYTNRAIGGPIHLDWTTCYTYAISILSALVCILLAIGGLFRMIPGIGRACFFLFHPVLNFALGVIFSALWIVIAVFIYKDPMPMFYPCGLLKKDWRSGSELEWIGYDLVKVCESSKAFLVLAGIGLALWLLIMVCAFVELLFSRWKQWIPGRKRDVGIHNNNVSTLPVHNPQQQQQPPPPSQPQNPTRMPEPYVAAYRNISNDNINGVGNGDENREARASQSAPHLPTQSSRLNREPIVRLDRGTGNNGTGINLFGNRGGRDNRQRGESDPRRAESV</sequence>
<evidence type="ECO:0000256" key="1">
    <source>
        <dbReference type="SAM" id="MobiDB-lite"/>
    </source>
</evidence>
<protein>
    <recommendedName>
        <fullName evidence="5">MARVEL domain-containing protein</fullName>
    </recommendedName>
</protein>
<evidence type="ECO:0000313" key="4">
    <source>
        <dbReference type="Proteomes" id="UP001150538"/>
    </source>
</evidence>
<feature type="compositionally biased region" description="Basic and acidic residues" evidence="1">
    <location>
        <begin position="261"/>
        <end position="271"/>
    </location>
</feature>
<proteinExistence type="predicted"/>
<feature type="transmembrane region" description="Helical" evidence="2">
    <location>
        <begin position="47"/>
        <end position="68"/>
    </location>
</feature>
<comment type="caution">
    <text evidence="3">The sequence shown here is derived from an EMBL/GenBank/DDBJ whole genome shotgun (WGS) entry which is preliminary data.</text>
</comment>
<feature type="region of interest" description="Disordered" evidence="1">
    <location>
        <begin position="188"/>
        <end position="218"/>
    </location>
</feature>
<keyword evidence="4" id="KW-1185">Reference proteome</keyword>